<evidence type="ECO:0000313" key="2">
    <source>
        <dbReference type="Proteomes" id="UP001589870"/>
    </source>
</evidence>
<reference evidence="1 2" key="1">
    <citation type="submission" date="2024-09" db="EMBL/GenBank/DDBJ databases">
        <authorList>
            <person name="Sun Q."/>
            <person name="Mori K."/>
        </authorList>
    </citation>
    <scope>NUCLEOTIDE SEQUENCE [LARGE SCALE GENOMIC DNA]</scope>
    <source>
        <strain evidence="1 2">TBRC 1851</strain>
    </source>
</reference>
<evidence type="ECO:0000313" key="1">
    <source>
        <dbReference type="EMBL" id="MFC0862432.1"/>
    </source>
</evidence>
<comment type="caution">
    <text evidence="1">The sequence shown here is derived from an EMBL/GenBank/DDBJ whole genome shotgun (WGS) entry which is preliminary data.</text>
</comment>
<gene>
    <name evidence="1" type="ORF">ACFHYQ_08995</name>
</gene>
<organism evidence="1 2">
    <name type="scientific">Sphaerimonospora cavernae</name>
    <dbReference type="NCBI Taxonomy" id="1740611"/>
    <lineage>
        <taxon>Bacteria</taxon>
        <taxon>Bacillati</taxon>
        <taxon>Actinomycetota</taxon>
        <taxon>Actinomycetes</taxon>
        <taxon>Streptosporangiales</taxon>
        <taxon>Streptosporangiaceae</taxon>
        <taxon>Sphaerimonospora</taxon>
    </lineage>
</organism>
<dbReference type="Pfam" id="PF12686">
    <property type="entry name" value="DUF3800"/>
    <property type="match status" value="1"/>
</dbReference>
<dbReference type="RefSeq" id="WP_394300643.1">
    <property type="nucleotide sequence ID" value="NZ_JBHMQT010000013.1"/>
</dbReference>
<dbReference type="InterPro" id="IPR024524">
    <property type="entry name" value="DUF3800"/>
</dbReference>
<proteinExistence type="predicted"/>
<protein>
    <submittedName>
        <fullName evidence="1">DUF3800 domain-containing protein</fullName>
    </submittedName>
</protein>
<dbReference type="EMBL" id="JBHMQT010000013">
    <property type="protein sequence ID" value="MFC0862432.1"/>
    <property type="molecule type" value="Genomic_DNA"/>
</dbReference>
<keyword evidence="2" id="KW-1185">Reference proteome</keyword>
<dbReference type="Proteomes" id="UP001589870">
    <property type="component" value="Unassembled WGS sequence"/>
</dbReference>
<name>A0ABV6U382_9ACTN</name>
<sequence>MLLAYVDESYTRDRYYMAALLVPDHQAVSLARALDEVVVEASRVYGITPSAELHGTDLLHGNRDWEPIKKMPRARIGVYHAAFQAIADHEVAIILRGVCSDLLRRRYATPYPPHQHVLAHLLERVDDYAKAVDQHVLVIADEVGQQGEYRQDLRTYQTVGTNGWRARRLEQIVDTLHFTPSHSSRLIQAADLLAFLHHRIQAVAPQDERAMRANEALWQRIAGRIVHQHCWTPR</sequence>
<accession>A0ABV6U382</accession>